<name>A0A5B7ST70_9FLAO</name>
<sequence length="379" mass="40101">MGNKKYVPQGTYLACDKGTVPMEFIITNNNNSFLFEEPVANTGDMVPMVNVMPLGVCTITKNACVPAPIMWDGFEDGIFVGFFNPLLEDSVLPCAVGGKIEIYYSLEDATSACAEEGGGFWSTLGKVVLVVAAVALIVVTGGMAIAAIGAIATASGALATGIAVTVAALEVAGCLLTVKALYDYSQDGDEEALFKEVALGFLFLGAGAALAKGARALRGSKFIDDILRKFDPTTATNKQKGNFGEIMSSENLVNNPALKKKGYNLTKIGDPPVSSLDDKIVKGIDGIYENATPPPKFVVDEAKFNTAQLGKTKDGKQMSDAWVKGSKRLENQVGRKKANEIIKAMKNNNVEKVVSRVDETGKVVTSKLDSAGKIIGPWP</sequence>
<gene>
    <name evidence="2" type="ORF">FGM00_07085</name>
</gene>
<dbReference type="Pfam" id="PF14107">
    <property type="entry name" value="DUF4280"/>
    <property type="match status" value="1"/>
</dbReference>
<accession>A0A5B7ST70</accession>
<dbReference type="AlphaFoldDB" id="A0A5B7ST70"/>
<evidence type="ECO:0000256" key="1">
    <source>
        <dbReference type="SAM" id="Phobius"/>
    </source>
</evidence>
<dbReference type="EMBL" id="CP040710">
    <property type="protein sequence ID" value="QCW99873.1"/>
    <property type="molecule type" value="Genomic_DNA"/>
</dbReference>
<reference evidence="2 3" key="1">
    <citation type="submission" date="2019-05" db="EMBL/GenBank/DDBJ databases">
        <title>Genome sequencing of F202Z8.</title>
        <authorList>
            <person name="Kwon Y.M."/>
        </authorList>
    </citation>
    <scope>NUCLEOTIDE SEQUENCE [LARGE SCALE GENOMIC DNA]</scope>
    <source>
        <strain evidence="2 3">F202Z8</strain>
    </source>
</reference>
<protein>
    <submittedName>
        <fullName evidence="2">DUF4280 domain-containing protein</fullName>
    </submittedName>
</protein>
<dbReference type="CDD" id="cd20729">
    <property type="entry name" value="PoNe_LXG-like"/>
    <property type="match status" value="1"/>
</dbReference>
<evidence type="ECO:0000313" key="3">
    <source>
        <dbReference type="Proteomes" id="UP000310017"/>
    </source>
</evidence>
<organism evidence="2 3">
    <name type="scientific">Aggregatimonas sangjinii</name>
    <dbReference type="NCBI Taxonomy" id="2583587"/>
    <lineage>
        <taxon>Bacteria</taxon>
        <taxon>Pseudomonadati</taxon>
        <taxon>Bacteroidota</taxon>
        <taxon>Flavobacteriia</taxon>
        <taxon>Flavobacteriales</taxon>
        <taxon>Flavobacteriaceae</taxon>
        <taxon>Aggregatimonas</taxon>
    </lineage>
</organism>
<dbReference type="Proteomes" id="UP000310017">
    <property type="component" value="Chromosome"/>
</dbReference>
<keyword evidence="1" id="KW-1133">Transmembrane helix</keyword>
<keyword evidence="3" id="KW-1185">Reference proteome</keyword>
<dbReference type="KEGG" id="asag:FGM00_07085"/>
<dbReference type="RefSeq" id="WP_138852223.1">
    <property type="nucleotide sequence ID" value="NZ_CP040710.1"/>
</dbReference>
<dbReference type="InterPro" id="IPR025460">
    <property type="entry name" value="DUF4280"/>
</dbReference>
<evidence type="ECO:0000313" key="2">
    <source>
        <dbReference type="EMBL" id="QCW99873.1"/>
    </source>
</evidence>
<feature type="transmembrane region" description="Helical" evidence="1">
    <location>
        <begin position="158"/>
        <end position="181"/>
    </location>
</feature>
<proteinExistence type="predicted"/>
<keyword evidence="1" id="KW-0472">Membrane</keyword>
<feature type="transmembrane region" description="Helical" evidence="1">
    <location>
        <begin position="127"/>
        <end position="152"/>
    </location>
</feature>
<keyword evidence="1" id="KW-0812">Transmembrane</keyword>
<dbReference type="OrthoDB" id="603864at2"/>